<feature type="transmembrane region" description="Helical" evidence="2">
    <location>
        <begin position="141"/>
        <end position="161"/>
    </location>
</feature>
<keyword evidence="2" id="KW-0472">Membrane</keyword>
<feature type="transmembrane region" description="Helical" evidence="2">
    <location>
        <begin position="12"/>
        <end position="33"/>
    </location>
</feature>
<feature type="transmembrane region" description="Helical" evidence="2">
    <location>
        <begin position="217"/>
        <end position="241"/>
    </location>
</feature>
<sequence length="305" mass="33566">MVSAFWYDISQLWVGTFFYGIYLVLFCICMYILLHRPSSRGNTILLVTAIALFTFSTILIVLILVLVTAEIEELASIPSDSIQNAAYIIYAINNSIADGLLIYRCYVVWNQDWRVIILPVILLIASTACGLDVFLDPIPQFAVILATNFLATGLTAGRIWWISHHSRAYLEAAAQRRYASAIALVVESGMLYSATILAFLIVISFPSLSSTLEEPLLQIVTQVMGIAPTLIIVRVGLGVTVEDSLGTFRTRTTASIPLRQQRRASSRLETSIGSADPKENLSPGFVARENDHGFGKPRYLGDAAV</sequence>
<dbReference type="EMBL" id="JARIHO010000080">
    <property type="protein sequence ID" value="KAJ7310020.1"/>
    <property type="molecule type" value="Genomic_DNA"/>
</dbReference>
<keyword evidence="2" id="KW-1133">Transmembrane helix</keyword>
<name>A0AAD7EC99_9AGAR</name>
<evidence type="ECO:0000313" key="3">
    <source>
        <dbReference type="EMBL" id="KAJ7310020.1"/>
    </source>
</evidence>
<feature type="transmembrane region" description="Helical" evidence="2">
    <location>
        <begin position="182"/>
        <end position="205"/>
    </location>
</feature>
<proteinExistence type="predicted"/>
<gene>
    <name evidence="3" type="ORF">DFH08DRAFT_899163</name>
</gene>
<accession>A0AAD7EC99</accession>
<feature type="transmembrane region" description="Helical" evidence="2">
    <location>
        <begin position="45"/>
        <end position="67"/>
    </location>
</feature>
<organism evidence="3 4">
    <name type="scientific">Mycena albidolilacea</name>
    <dbReference type="NCBI Taxonomy" id="1033008"/>
    <lineage>
        <taxon>Eukaryota</taxon>
        <taxon>Fungi</taxon>
        <taxon>Dikarya</taxon>
        <taxon>Basidiomycota</taxon>
        <taxon>Agaricomycotina</taxon>
        <taxon>Agaricomycetes</taxon>
        <taxon>Agaricomycetidae</taxon>
        <taxon>Agaricales</taxon>
        <taxon>Marasmiineae</taxon>
        <taxon>Mycenaceae</taxon>
        <taxon>Mycena</taxon>
    </lineage>
</organism>
<reference evidence="3" key="1">
    <citation type="submission" date="2023-03" db="EMBL/GenBank/DDBJ databases">
        <title>Massive genome expansion in bonnet fungi (Mycena s.s.) driven by repeated elements and novel gene families across ecological guilds.</title>
        <authorList>
            <consortium name="Lawrence Berkeley National Laboratory"/>
            <person name="Harder C.B."/>
            <person name="Miyauchi S."/>
            <person name="Viragh M."/>
            <person name="Kuo A."/>
            <person name="Thoen E."/>
            <person name="Andreopoulos B."/>
            <person name="Lu D."/>
            <person name="Skrede I."/>
            <person name="Drula E."/>
            <person name="Henrissat B."/>
            <person name="Morin E."/>
            <person name="Kohler A."/>
            <person name="Barry K."/>
            <person name="LaButti K."/>
            <person name="Morin E."/>
            <person name="Salamov A."/>
            <person name="Lipzen A."/>
            <person name="Mereny Z."/>
            <person name="Hegedus B."/>
            <person name="Baldrian P."/>
            <person name="Stursova M."/>
            <person name="Weitz H."/>
            <person name="Taylor A."/>
            <person name="Grigoriev I.V."/>
            <person name="Nagy L.G."/>
            <person name="Martin F."/>
            <person name="Kauserud H."/>
        </authorList>
    </citation>
    <scope>NUCLEOTIDE SEQUENCE</scope>
    <source>
        <strain evidence="3">CBHHK002</strain>
    </source>
</reference>
<keyword evidence="4" id="KW-1185">Reference proteome</keyword>
<protein>
    <submittedName>
        <fullName evidence="3">Uncharacterized protein</fullName>
    </submittedName>
</protein>
<dbReference type="Proteomes" id="UP001218218">
    <property type="component" value="Unassembled WGS sequence"/>
</dbReference>
<keyword evidence="2" id="KW-0812">Transmembrane</keyword>
<evidence type="ECO:0000256" key="2">
    <source>
        <dbReference type="SAM" id="Phobius"/>
    </source>
</evidence>
<comment type="caution">
    <text evidence="3">The sequence shown here is derived from an EMBL/GenBank/DDBJ whole genome shotgun (WGS) entry which is preliminary data.</text>
</comment>
<feature type="region of interest" description="Disordered" evidence="1">
    <location>
        <begin position="259"/>
        <end position="287"/>
    </location>
</feature>
<feature type="transmembrane region" description="Helical" evidence="2">
    <location>
        <begin position="115"/>
        <end position="135"/>
    </location>
</feature>
<evidence type="ECO:0000313" key="4">
    <source>
        <dbReference type="Proteomes" id="UP001218218"/>
    </source>
</evidence>
<evidence type="ECO:0000256" key="1">
    <source>
        <dbReference type="SAM" id="MobiDB-lite"/>
    </source>
</evidence>
<dbReference type="AlphaFoldDB" id="A0AAD7EC99"/>